<evidence type="ECO:0000313" key="2">
    <source>
        <dbReference type="EMBL" id="CAE7429005.1"/>
    </source>
</evidence>
<dbReference type="CDD" id="cd02208">
    <property type="entry name" value="cupin_RmlC-like"/>
    <property type="match status" value="1"/>
</dbReference>
<evidence type="ECO:0000259" key="1">
    <source>
        <dbReference type="PROSITE" id="PS51184"/>
    </source>
</evidence>
<dbReference type="SUPFAM" id="SSF51197">
    <property type="entry name" value="Clavaminate synthase-like"/>
    <property type="match status" value="1"/>
</dbReference>
<dbReference type="AlphaFoldDB" id="A0A812R9C2"/>
<reference evidence="2" key="1">
    <citation type="submission" date="2021-02" db="EMBL/GenBank/DDBJ databases">
        <authorList>
            <person name="Dougan E. K."/>
            <person name="Rhodes N."/>
            <person name="Thang M."/>
            <person name="Chan C."/>
        </authorList>
    </citation>
    <scope>NUCLEOTIDE SEQUENCE</scope>
</reference>
<organism evidence="2 3">
    <name type="scientific">Symbiodinium natans</name>
    <dbReference type="NCBI Taxonomy" id="878477"/>
    <lineage>
        <taxon>Eukaryota</taxon>
        <taxon>Sar</taxon>
        <taxon>Alveolata</taxon>
        <taxon>Dinophyceae</taxon>
        <taxon>Suessiales</taxon>
        <taxon>Symbiodiniaceae</taxon>
        <taxon>Symbiodinium</taxon>
    </lineage>
</organism>
<dbReference type="Proteomes" id="UP000604046">
    <property type="component" value="Unassembled WGS sequence"/>
</dbReference>
<feature type="domain" description="JmjC" evidence="1">
    <location>
        <begin position="1"/>
        <end position="122"/>
    </location>
</feature>
<keyword evidence="3" id="KW-1185">Reference proteome</keyword>
<gene>
    <name evidence="2" type="ORF">SNAT2548_LOCUS23320</name>
</gene>
<dbReference type="InterPro" id="IPR003347">
    <property type="entry name" value="JmjC_dom"/>
</dbReference>
<comment type="caution">
    <text evidence="2">The sequence shown here is derived from an EMBL/GenBank/DDBJ whole genome shotgun (WGS) entry which is preliminary data.</text>
</comment>
<proteinExistence type="predicted"/>
<sequence length="141" mass="15898">MQSMESTSDYALVSIDKNCEENSYAHPDMLEEMKELHQCARRSCLKTSPGDVALRALWMQEPVSRAMLYPGDAIYIPPGWWHSVRTWQPQEAAAAQRSMLLALEVLSCQHALVGLPEEHINKLLKKLGVQDDGEETFIAVD</sequence>
<dbReference type="OrthoDB" id="424285at2759"/>
<dbReference type="PROSITE" id="PS51184">
    <property type="entry name" value="JMJC"/>
    <property type="match status" value="1"/>
</dbReference>
<protein>
    <recommendedName>
        <fullName evidence="1">JmjC domain-containing protein</fullName>
    </recommendedName>
</protein>
<dbReference type="Gene3D" id="2.60.120.650">
    <property type="entry name" value="Cupin"/>
    <property type="match status" value="1"/>
</dbReference>
<dbReference type="EMBL" id="CAJNDS010002318">
    <property type="protein sequence ID" value="CAE7429005.1"/>
    <property type="molecule type" value="Genomic_DNA"/>
</dbReference>
<dbReference type="Pfam" id="PF08007">
    <property type="entry name" value="JmjC_2"/>
    <property type="match status" value="1"/>
</dbReference>
<evidence type="ECO:0000313" key="3">
    <source>
        <dbReference type="Proteomes" id="UP000604046"/>
    </source>
</evidence>
<name>A0A812R9C2_9DINO</name>
<accession>A0A812R9C2</accession>